<accession>A0A4E0QQY8</accession>
<name>A0A4E0QQY8_9GAMM</name>
<comment type="caution">
    <text evidence="2">The sequence shown here is derived from an EMBL/GenBank/DDBJ whole genome shotgun (WGS) entry which is preliminary data.</text>
</comment>
<reference evidence="2 3" key="1">
    <citation type="journal article" date="2016" name="Front. Microbiol.">
        <title>Single-Cell (Meta-)Genomics of a Dimorphic Candidatus Thiomargarita nelsonii Reveals Genomic Plasticity.</title>
        <authorList>
            <person name="Flood B.E."/>
            <person name="Fliss P."/>
            <person name="Jones D.S."/>
            <person name="Dick G.J."/>
            <person name="Jain S."/>
            <person name="Kaster A.K."/>
            <person name="Winkel M."/>
            <person name="Mussmann M."/>
            <person name="Bailey J."/>
        </authorList>
    </citation>
    <scope>NUCLEOTIDE SEQUENCE [LARGE SCALE GENOMIC DNA]</scope>
    <source>
        <strain evidence="2">Hydrate Ridge</strain>
    </source>
</reference>
<dbReference type="EMBL" id="JSZA02000133">
    <property type="protein sequence ID" value="TGO02450.1"/>
    <property type="molecule type" value="Genomic_DNA"/>
</dbReference>
<keyword evidence="3" id="KW-1185">Reference proteome</keyword>
<dbReference type="AlphaFoldDB" id="A0A4E0QQY8"/>
<organism evidence="2 3">
    <name type="scientific">Candidatus Thiomargarita nelsonii</name>
    <dbReference type="NCBI Taxonomy" id="1003181"/>
    <lineage>
        <taxon>Bacteria</taxon>
        <taxon>Pseudomonadati</taxon>
        <taxon>Pseudomonadota</taxon>
        <taxon>Gammaproteobacteria</taxon>
        <taxon>Thiotrichales</taxon>
        <taxon>Thiotrichaceae</taxon>
        <taxon>Thiomargarita</taxon>
    </lineage>
</organism>
<evidence type="ECO:0000256" key="1">
    <source>
        <dbReference type="SAM" id="MobiDB-lite"/>
    </source>
</evidence>
<dbReference type="Proteomes" id="UP000030428">
    <property type="component" value="Unassembled WGS sequence"/>
</dbReference>
<evidence type="ECO:0000313" key="2">
    <source>
        <dbReference type="EMBL" id="TGO02450.1"/>
    </source>
</evidence>
<feature type="region of interest" description="Disordered" evidence="1">
    <location>
        <begin position="56"/>
        <end position="78"/>
    </location>
</feature>
<gene>
    <name evidence="2" type="ORF">PN36_24870</name>
</gene>
<protein>
    <submittedName>
        <fullName evidence="2">Uncharacterized protein</fullName>
    </submittedName>
</protein>
<sequence length="78" mass="8742">MGLIKQGIGMGLALGILVSCATTTDDPSQETSLWGAMVNTTTGKYDERTKRLEDELEQSKLEREQAEKERQRLKAEKQ</sequence>
<dbReference type="PROSITE" id="PS51257">
    <property type="entry name" value="PROKAR_LIPOPROTEIN"/>
    <property type="match status" value="1"/>
</dbReference>
<proteinExistence type="predicted"/>
<evidence type="ECO:0000313" key="3">
    <source>
        <dbReference type="Proteomes" id="UP000030428"/>
    </source>
</evidence>